<dbReference type="EMBL" id="JANLCM010000002">
    <property type="protein sequence ID" value="MCS5719352.1"/>
    <property type="molecule type" value="Genomic_DNA"/>
</dbReference>
<name>A0ABT2GSZ9_9MICO</name>
<dbReference type="InterPro" id="IPR036291">
    <property type="entry name" value="NAD(P)-bd_dom_sf"/>
</dbReference>
<dbReference type="InterPro" id="IPR016040">
    <property type="entry name" value="NAD(P)-bd_dom"/>
</dbReference>
<dbReference type="RefSeq" id="WP_259508849.1">
    <property type="nucleotide sequence ID" value="NZ_JANLCM010000002.1"/>
</dbReference>
<feature type="domain" description="NAD(P)-binding" evidence="1">
    <location>
        <begin position="8"/>
        <end position="192"/>
    </location>
</feature>
<dbReference type="SUPFAM" id="SSF51735">
    <property type="entry name" value="NAD(P)-binding Rossmann-fold domains"/>
    <property type="match status" value="1"/>
</dbReference>
<protein>
    <submittedName>
        <fullName evidence="2">SDR family oxidoreductase</fullName>
    </submittedName>
</protein>
<accession>A0ABT2GSZ9</accession>
<dbReference type="Pfam" id="PF13460">
    <property type="entry name" value="NAD_binding_10"/>
    <property type="match status" value="1"/>
</dbReference>
<sequence>MSRYAVLGATGRTGRHLVTALLERGDEVVALGRGGRGLAASARAGARTVSLDLTRASVAELATSFTGCDGVLFAAGTTNAGAANAVDRDGSVRSVAAAQRSGVRRFVQISSIGAGDRIPPVIDTPEFAPYYAAKRAADANLRASDLHWTILEPGWLTDDPPTGRIRLGDRDLPMGAVPRADVAATMIAVLDDDRSVGRQWQLVAGPTPIAQAIAELL</sequence>
<evidence type="ECO:0000313" key="3">
    <source>
        <dbReference type="Proteomes" id="UP001165584"/>
    </source>
</evidence>
<proteinExistence type="predicted"/>
<gene>
    <name evidence="2" type="ORF">N1027_14535</name>
</gene>
<dbReference type="PANTHER" id="PTHR15020:SF50">
    <property type="entry name" value="UPF0659 PROTEIN YMR090W"/>
    <property type="match status" value="1"/>
</dbReference>
<comment type="caution">
    <text evidence="2">The sequence shown here is derived from an EMBL/GenBank/DDBJ whole genome shotgun (WGS) entry which is preliminary data.</text>
</comment>
<dbReference type="CDD" id="cd05243">
    <property type="entry name" value="SDR_a5"/>
    <property type="match status" value="1"/>
</dbReference>
<organism evidence="2 3">
    <name type="scientific">Herbiconiux aconitum</name>
    <dbReference type="NCBI Taxonomy" id="2970913"/>
    <lineage>
        <taxon>Bacteria</taxon>
        <taxon>Bacillati</taxon>
        <taxon>Actinomycetota</taxon>
        <taxon>Actinomycetes</taxon>
        <taxon>Micrococcales</taxon>
        <taxon>Microbacteriaceae</taxon>
        <taxon>Herbiconiux</taxon>
    </lineage>
</organism>
<keyword evidence="3" id="KW-1185">Reference proteome</keyword>
<dbReference type="Proteomes" id="UP001165584">
    <property type="component" value="Unassembled WGS sequence"/>
</dbReference>
<evidence type="ECO:0000313" key="2">
    <source>
        <dbReference type="EMBL" id="MCS5719352.1"/>
    </source>
</evidence>
<dbReference type="Gene3D" id="3.40.50.720">
    <property type="entry name" value="NAD(P)-binding Rossmann-like Domain"/>
    <property type="match status" value="1"/>
</dbReference>
<reference evidence="2" key="1">
    <citation type="submission" date="2022-08" db="EMBL/GenBank/DDBJ databases">
        <authorList>
            <person name="Deng Y."/>
            <person name="Han X.-F."/>
            <person name="Zhang Y.-Q."/>
        </authorList>
    </citation>
    <scope>NUCLEOTIDE SEQUENCE</scope>
    <source>
        <strain evidence="2">CPCC 205763</strain>
    </source>
</reference>
<dbReference type="PANTHER" id="PTHR15020">
    <property type="entry name" value="FLAVIN REDUCTASE-RELATED"/>
    <property type="match status" value="1"/>
</dbReference>
<evidence type="ECO:0000259" key="1">
    <source>
        <dbReference type="Pfam" id="PF13460"/>
    </source>
</evidence>